<feature type="coiled-coil region" evidence="1">
    <location>
        <begin position="70"/>
        <end position="128"/>
    </location>
</feature>
<evidence type="ECO:0000256" key="2">
    <source>
        <dbReference type="SAM" id="Phobius"/>
    </source>
</evidence>
<dbReference type="InterPro" id="IPR006668">
    <property type="entry name" value="Mg_transptr_MgtE_intracell_dom"/>
</dbReference>
<protein>
    <recommendedName>
        <fullName evidence="3">Magnesium transporter MgtE intracellular domain-containing protein</fullName>
    </recommendedName>
</protein>
<dbReference type="SUPFAM" id="SSF158791">
    <property type="entry name" value="MgtE N-terminal domain-like"/>
    <property type="match status" value="1"/>
</dbReference>
<dbReference type="InterPro" id="IPR038076">
    <property type="entry name" value="MgtE_N_sf"/>
</dbReference>
<gene>
    <name evidence="4" type="ORF">HL41_00570</name>
</gene>
<dbReference type="eggNOG" id="COG3334">
    <property type="taxonomic scope" value="Bacteria"/>
</dbReference>
<dbReference type="Pfam" id="PF03448">
    <property type="entry name" value="MgtE_N"/>
    <property type="match status" value="1"/>
</dbReference>
<evidence type="ECO:0000256" key="1">
    <source>
        <dbReference type="SAM" id="Coils"/>
    </source>
</evidence>
<dbReference type="Proteomes" id="UP000028481">
    <property type="component" value="Chromosome"/>
</dbReference>
<evidence type="ECO:0000313" key="4">
    <source>
        <dbReference type="EMBL" id="AIH03445.1"/>
    </source>
</evidence>
<keyword evidence="2" id="KW-0812">Transmembrane</keyword>
<name>A0A075WR67_9BACT</name>
<keyword evidence="2" id="KW-1133">Transmembrane helix</keyword>
<sequence>MKNRFDEILKKGIRPLESMRFLTRTKNLFLFLFGLGIFKLFLALLVFGVHVYELSAKEEKLPAGCPPDFADFLQVERQRLSDKEKELRLKQEELKLLEARIQEQLTSLKELEASVEEKLNRIQAVQDERTKLLVKAISEMKPSKAADMLINMDKDMAVKILSQLKSSQVASILSAMPPDKAASISESLSGKEGKE</sequence>
<dbReference type="RefSeq" id="WP_038063149.1">
    <property type="nucleotide sequence ID" value="NZ_CP008796.1"/>
</dbReference>
<feature type="domain" description="Magnesium transporter MgtE intracellular" evidence="3">
    <location>
        <begin position="135"/>
        <end position="189"/>
    </location>
</feature>
<evidence type="ECO:0000313" key="5">
    <source>
        <dbReference type="Proteomes" id="UP000028481"/>
    </source>
</evidence>
<dbReference type="HOGENOM" id="CLU_1453759_0_0_0"/>
<dbReference type="OrthoDB" id="9798710at2"/>
<reference evidence="4 5" key="1">
    <citation type="journal article" date="2015" name="Genome Announc.">
        <title>Genome Sequence of a Sulfate-Reducing Thermophilic Bacterium, Thermodesulfobacterium commune DSM 2178T (Phylum Thermodesulfobacteria).</title>
        <authorList>
            <person name="Bhatnagar S."/>
            <person name="Badger J.H."/>
            <person name="Madupu R."/>
            <person name="Khouri H.M."/>
            <person name="O'Connor E.M."/>
            <person name="Robb F.T."/>
            <person name="Ward N.L."/>
            <person name="Eisen J.A."/>
        </authorList>
    </citation>
    <scope>NUCLEOTIDE SEQUENCE [LARGE SCALE GENOMIC DNA]</scope>
    <source>
        <strain evidence="4 5">DSM 2178</strain>
    </source>
</reference>
<dbReference type="Gene3D" id="1.25.60.10">
    <property type="entry name" value="MgtE N-terminal domain-like"/>
    <property type="match status" value="1"/>
</dbReference>
<dbReference type="AlphaFoldDB" id="A0A075WR67"/>
<dbReference type="PaxDb" id="289377-HL41_00570"/>
<feature type="transmembrane region" description="Helical" evidence="2">
    <location>
        <begin position="28"/>
        <end position="52"/>
    </location>
</feature>
<organism evidence="4 5">
    <name type="scientific">Thermodesulfobacterium commune DSM 2178</name>
    <dbReference type="NCBI Taxonomy" id="289377"/>
    <lineage>
        <taxon>Bacteria</taxon>
        <taxon>Pseudomonadati</taxon>
        <taxon>Thermodesulfobacteriota</taxon>
        <taxon>Thermodesulfobacteria</taxon>
        <taxon>Thermodesulfobacteriales</taxon>
        <taxon>Thermodesulfobacteriaceae</taxon>
        <taxon>Thermodesulfobacterium</taxon>
    </lineage>
</organism>
<keyword evidence="5" id="KW-1185">Reference proteome</keyword>
<keyword evidence="2" id="KW-0472">Membrane</keyword>
<evidence type="ECO:0000259" key="3">
    <source>
        <dbReference type="Pfam" id="PF03448"/>
    </source>
</evidence>
<dbReference type="STRING" id="289377.HL41_00570"/>
<dbReference type="KEGG" id="tcm:HL41_00570"/>
<dbReference type="EMBL" id="CP008796">
    <property type="protein sequence ID" value="AIH03445.1"/>
    <property type="molecule type" value="Genomic_DNA"/>
</dbReference>
<proteinExistence type="predicted"/>
<keyword evidence="1" id="KW-0175">Coiled coil</keyword>
<accession>A0A075WR67</accession>